<evidence type="ECO:0000256" key="1">
    <source>
        <dbReference type="ARBA" id="ARBA00005254"/>
    </source>
</evidence>
<dbReference type="SUPFAM" id="SSF54637">
    <property type="entry name" value="Thioesterase/thiol ester dehydrase-isomerase"/>
    <property type="match status" value="2"/>
</dbReference>
<feature type="compositionally biased region" description="Low complexity" evidence="2">
    <location>
        <begin position="178"/>
        <end position="190"/>
    </location>
</feature>
<feature type="compositionally biased region" description="Polar residues" evidence="2">
    <location>
        <begin position="1"/>
        <end position="10"/>
    </location>
</feature>
<sequence length="314" mass="33627">MTAPDNSAPDNGSAPDGGQDLDVRLLESAPSVVSVLPQALRPRARAALPTLPRHRYVLADLEQDLARLADYREVTGGVLGDVVPASWLHVLTFPLHVRLMADREFPFPMLGMVHVANVMTQHRPVRAAERLTLTSWVDHLAPHRKGWTVDMVGEIRVGTEVVWEGRSTYLAKADRPATEATPATGATPATEHGRADGHAIPGPEVARWRLPADLGRRYAKVSGDVNPIHLSALSAKAFGFPRAIAHGMWTHARALAAVEPRLPGGYTVEAQWAKPILLPSTVELRGALGAGAGDLAVTSKGGAKLHLSLQVSGR</sequence>
<dbReference type="Proteomes" id="UP000605670">
    <property type="component" value="Unassembled WGS sequence"/>
</dbReference>
<proteinExistence type="inferred from homology"/>
<dbReference type="InterPro" id="IPR029069">
    <property type="entry name" value="HotDog_dom_sf"/>
</dbReference>
<reference evidence="4" key="1">
    <citation type="journal article" date="2014" name="Int. J. Syst. Evol. Microbiol.">
        <title>Complete genome sequence of Corynebacterium casei LMG S-19264T (=DSM 44701T), isolated from a smear-ripened cheese.</title>
        <authorList>
            <consortium name="US DOE Joint Genome Institute (JGI-PGF)"/>
            <person name="Walter F."/>
            <person name="Albersmeier A."/>
            <person name="Kalinowski J."/>
            <person name="Ruckert C."/>
        </authorList>
    </citation>
    <scope>NUCLEOTIDE SEQUENCE</scope>
    <source>
        <strain evidence="4">CGMCC 1.12160</strain>
    </source>
</reference>
<evidence type="ECO:0000256" key="2">
    <source>
        <dbReference type="SAM" id="MobiDB-lite"/>
    </source>
</evidence>
<protein>
    <recommendedName>
        <fullName evidence="3">MaoC-like domain-containing protein</fullName>
    </recommendedName>
</protein>
<evidence type="ECO:0000259" key="3">
    <source>
        <dbReference type="Pfam" id="PF01575"/>
    </source>
</evidence>
<feature type="region of interest" description="Disordered" evidence="2">
    <location>
        <begin position="173"/>
        <end position="201"/>
    </location>
</feature>
<accession>A0A917F7S6</accession>
<evidence type="ECO:0000313" key="4">
    <source>
        <dbReference type="EMBL" id="GGF55140.1"/>
    </source>
</evidence>
<comment type="caution">
    <text evidence="4">The sequence shown here is derived from an EMBL/GenBank/DDBJ whole genome shotgun (WGS) entry which is preliminary data.</text>
</comment>
<keyword evidence="5" id="KW-1185">Reference proteome</keyword>
<dbReference type="PANTHER" id="PTHR43841:SF1">
    <property type="entry name" value="3-HYDROXYACYL-THIOESTER DEHYDRATASE X"/>
    <property type="match status" value="1"/>
</dbReference>
<name>A0A917F7S6_9MICO</name>
<organism evidence="4 5">
    <name type="scientific">Ornithinimicrobium tianjinense</name>
    <dbReference type="NCBI Taxonomy" id="1195761"/>
    <lineage>
        <taxon>Bacteria</taxon>
        <taxon>Bacillati</taxon>
        <taxon>Actinomycetota</taxon>
        <taxon>Actinomycetes</taxon>
        <taxon>Micrococcales</taxon>
        <taxon>Ornithinimicrobiaceae</taxon>
        <taxon>Ornithinimicrobium</taxon>
    </lineage>
</organism>
<dbReference type="InterPro" id="IPR003965">
    <property type="entry name" value="Fatty_acid_synthase"/>
</dbReference>
<feature type="domain" description="MaoC-like" evidence="3">
    <location>
        <begin position="216"/>
        <end position="285"/>
    </location>
</feature>
<dbReference type="Pfam" id="PF01575">
    <property type="entry name" value="MaoC_dehydratas"/>
    <property type="match status" value="1"/>
</dbReference>
<dbReference type="GO" id="GO:0005835">
    <property type="term" value="C:fatty acid synthase complex"/>
    <property type="evidence" value="ECO:0007669"/>
    <property type="project" value="InterPro"/>
</dbReference>
<evidence type="ECO:0000313" key="5">
    <source>
        <dbReference type="Proteomes" id="UP000605670"/>
    </source>
</evidence>
<dbReference type="PRINTS" id="PR01483">
    <property type="entry name" value="FASYNTHASE"/>
</dbReference>
<dbReference type="Gene3D" id="3.10.129.10">
    <property type="entry name" value="Hotdog Thioesterase"/>
    <property type="match status" value="1"/>
</dbReference>
<feature type="region of interest" description="Disordered" evidence="2">
    <location>
        <begin position="1"/>
        <end position="21"/>
    </location>
</feature>
<reference evidence="4" key="2">
    <citation type="submission" date="2020-09" db="EMBL/GenBank/DDBJ databases">
        <authorList>
            <person name="Sun Q."/>
            <person name="Zhou Y."/>
        </authorList>
    </citation>
    <scope>NUCLEOTIDE SEQUENCE</scope>
    <source>
        <strain evidence="4">CGMCC 1.12160</strain>
    </source>
</reference>
<dbReference type="InterPro" id="IPR002539">
    <property type="entry name" value="MaoC-like_dom"/>
</dbReference>
<dbReference type="GO" id="GO:0006633">
    <property type="term" value="P:fatty acid biosynthetic process"/>
    <property type="evidence" value="ECO:0007669"/>
    <property type="project" value="InterPro"/>
</dbReference>
<dbReference type="PANTHER" id="PTHR43841">
    <property type="entry name" value="3-HYDROXYACYL-THIOESTER DEHYDRATASE HTDX-RELATED"/>
    <property type="match status" value="1"/>
</dbReference>
<dbReference type="RefSeq" id="WP_188431068.1">
    <property type="nucleotide sequence ID" value="NZ_BAABKH010000014.1"/>
</dbReference>
<dbReference type="EMBL" id="BMEM01000004">
    <property type="protein sequence ID" value="GGF55140.1"/>
    <property type="molecule type" value="Genomic_DNA"/>
</dbReference>
<gene>
    <name evidence="4" type="ORF">GCM10011366_23790</name>
</gene>
<comment type="similarity">
    <text evidence="1">Belongs to the enoyl-CoA hydratase/isomerase family.</text>
</comment>
<dbReference type="AlphaFoldDB" id="A0A917F7S6"/>
<dbReference type="GO" id="GO:0004312">
    <property type="term" value="F:fatty acid synthase activity"/>
    <property type="evidence" value="ECO:0007669"/>
    <property type="project" value="InterPro"/>
</dbReference>